<evidence type="ECO:0000313" key="1">
    <source>
        <dbReference type="EMBL" id="KRZ21423.1"/>
    </source>
</evidence>
<comment type="caution">
    <text evidence="1">The sequence shown here is derived from an EMBL/GenBank/DDBJ whole genome shotgun (WGS) entry which is preliminary data.</text>
</comment>
<dbReference type="AlphaFoldDB" id="A0A0V1IF71"/>
<feature type="non-terminal residue" evidence="1">
    <location>
        <position position="1"/>
    </location>
</feature>
<reference evidence="1 2" key="1">
    <citation type="submission" date="2015-01" db="EMBL/GenBank/DDBJ databases">
        <title>Evolution of Trichinella species and genotypes.</title>
        <authorList>
            <person name="Korhonen P.K."/>
            <person name="Edoardo P."/>
            <person name="Giuseppe L.R."/>
            <person name="Gasser R.B."/>
        </authorList>
    </citation>
    <scope>NUCLEOTIDE SEQUENCE [LARGE SCALE GENOMIC DNA]</scope>
    <source>
        <strain evidence="1">ISS588</strain>
    </source>
</reference>
<dbReference type="Proteomes" id="UP000054805">
    <property type="component" value="Unassembled WGS sequence"/>
</dbReference>
<protein>
    <submittedName>
        <fullName evidence="1">Uncharacterized protein</fullName>
    </submittedName>
</protein>
<keyword evidence="2" id="KW-1185">Reference proteome</keyword>
<organism evidence="1 2">
    <name type="scientific">Trichinella pseudospiralis</name>
    <name type="common">Parasitic roundworm</name>
    <dbReference type="NCBI Taxonomy" id="6337"/>
    <lineage>
        <taxon>Eukaryota</taxon>
        <taxon>Metazoa</taxon>
        <taxon>Ecdysozoa</taxon>
        <taxon>Nematoda</taxon>
        <taxon>Enoplea</taxon>
        <taxon>Dorylaimia</taxon>
        <taxon>Trichinellida</taxon>
        <taxon>Trichinellidae</taxon>
        <taxon>Trichinella</taxon>
    </lineage>
</organism>
<accession>A0A0V1IF71</accession>
<proteinExistence type="predicted"/>
<gene>
    <name evidence="1" type="ORF">T4B_11319</name>
</gene>
<sequence>LLFELMDIQCSAAAARWKVLRESSVSVKAVFVTRYLLKCELPILHRNRFPTMKNIPFDISYKQTWNIV</sequence>
<name>A0A0V1IF71_TRIPS</name>
<evidence type="ECO:0000313" key="2">
    <source>
        <dbReference type="Proteomes" id="UP000054805"/>
    </source>
</evidence>
<dbReference type="EMBL" id="JYDS01000206">
    <property type="protein sequence ID" value="KRZ21423.1"/>
    <property type="molecule type" value="Genomic_DNA"/>
</dbReference>